<dbReference type="NCBIfam" id="TIGR00357">
    <property type="entry name" value="peptide-methionine (R)-S-oxide reductase MsrB"/>
    <property type="match status" value="1"/>
</dbReference>
<evidence type="ECO:0000313" key="10">
    <source>
        <dbReference type="Proteomes" id="UP000281547"/>
    </source>
</evidence>
<dbReference type="Gene3D" id="2.170.150.20">
    <property type="entry name" value="Peptide methionine sulfoxide reductase"/>
    <property type="match status" value="1"/>
</dbReference>
<dbReference type="FunFam" id="2.170.150.20:FF:000001">
    <property type="entry name" value="Peptide methionine sulfoxide reductase MsrB"/>
    <property type="match status" value="1"/>
</dbReference>
<name>A0A433XAC9_9HYPH</name>
<dbReference type="SUPFAM" id="SSF51316">
    <property type="entry name" value="Mss4-like"/>
    <property type="match status" value="1"/>
</dbReference>
<sequence>MSETFKISKSKQEWQAELTPEQYHVTREHGTERPWSHIYNAEKRDGVYHCSNCGQALFAADTKYESGSGWPSFFAPISQDAVGESVDRSFFSVRTEVHCANCGAHLGHVFPDGPAPTGQRYCMNGVALDFEPKE</sequence>
<dbReference type="OrthoDB" id="9785497at2"/>
<dbReference type="EC" id="1.8.4.12" evidence="3"/>
<accession>A0A433XAC9</accession>
<dbReference type="AlphaFoldDB" id="A0A433XAC9"/>
<dbReference type="GO" id="GO:0005737">
    <property type="term" value="C:cytoplasm"/>
    <property type="evidence" value="ECO:0007669"/>
    <property type="project" value="TreeGrafter"/>
</dbReference>
<dbReference type="PANTHER" id="PTHR10173:SF57">
    <property type="entry name" value="PEPTIDE-METHIONINE (R)-S-OXIDE REDUCTASE"/>
    <property type="match status" value="1"/>
</dbReference>
<comment type="caution">
    <text evidence="9">The sequence shown here is derived from an EMBL/GenBank/DDBJ whole genome shotgun (WGS) entry which is preliminary data.</text>
</comment>
<dbReference type="PANTHER" id="PTHR10173">
    <property type="entry name" value="METHIONINE SULFOXIDE REDUCTASE"/>
    <property type="match status" value="1"/>
</dbReference>
<dbReference type="GO" id="GO:0006979">
    <property type="term" value="P:response to oxidative stress"/>
    <property type="evidence" value="ECO:0007669"/>
    <property type="project" value="InterPro"/>
</dbReference>
<keyword evidence="5" id="KW-0862">Zinc</keyword>
<protein>
    <recommendedName>
        <fullName evidence="3">peptide-methionine (R)-S-oxide reductase</fullName>
        <ecNumber evidence="3">1.8.4.12</ecNumber>
    </recommendedName>
</protein>
<evidence type="ECO:0000256" key="1">
    <source>
        <dbReference type="ARBA" id="ARBA00001947"/>
    </source>
</evidence>
<evidence type="ECO:0000256" key="2">
    <source>
        <dbReference type="ARBA" id="ARBA00007174"/>
    </source>
</evidence>
<evidence type="ECO:0000256" key="6">
    <source>
        <dbReference type="ARBA" id="ARBA00023002"/>
    </source>
</evidence>
<evidence type="ECO:0000256" key="5">
    <source>
        <dbReference type="ARBA" id="ARBA00022833"/>
    </source>
</evidence>
<proteinExistence type="inferred from homology"/>
<comment type="catalytic activity">
    <reaction evidence="7">
        <text>L-methionyl-[protein] + [thioredoxin]-disulfide + H2O = L-methionyl-(R)-S-oxide-[protein] + [thioredoxin]-dithiol</text>
        <dbReference type="Rhea" id="RHEA:24164"/>
        <dbReference type="Rhea" id="RHEA-COMP:10698"/>
        <dbReference type="Rhea" id="RHEA-COMP:10700"/>
        <dbReference type="Rhea" id="RHEA-COMP:12313"/>
        <dbReference type="Rhea" id="RHEA-COMP:12314"/>
        <dbReference type="ChEBI" id="CHEBI:15377"/>
        <dbReference type="ChEBI" id="CHEBI:16044"/>
        <dbReference type="ChEBI" id="CHEBI:29950"/>
        <dbReference type="ChEBI" id="CHEBI:45764"/>
        <dbReference type="ChEBI" id="CHEBI:50058"/>
        <dbReference type="EC" id="1.8.4.12"/>
    </reaction>
</comment>
<evidence type="ECO:0000259" key="8">
    <source>
        <dbReference type="PROSITE" id="PS51790"/>
    </source>
</evidence>
<dbReference type="Pfam" id="PF01641">
    <property type="entry name" value="SelR"/>
    <property type="match status" value="1"/>
</dbReference>
<reference evidence="9 10" key="1">
    <citation type="journal article" date="2016" name="Int. J. Syst. Evol. Microbiol.">
        <title>Arsenicitalea aurantiaca gen. nov., sp. nov., a new member of the family Hyphomicrobiaceae, isolated from high-arsenic sediment.</title>
        <authorList>
            <person name="Mu Y."/>
            <person name="Zhou L."/>
            <person name="Zeng X.C."/>
            <person name="Liu L."/>
            <person name="Pan Y."/>
            <person name="Chen X."/>
            <person name="Wang J."/>
            <person name="Li S."/>
            <person name="Li W.J."/>
            <person name="Wang Y."/>
        </authorList>
    </citation>
    <scope>NUCLEOTIDE SEQUENCE [LARGE SCALE GENOMIC DNA]</scope>
    <source>
        <strain evidence="9 10">42-50</strain>
    </source>
</reference>
<comment type="similarity">
    <text evidence="2">Belongs to the MsrB Met sulfoxide reductase family.</text>
</comment>
<feature type="domain" description="MsrB" evidence="8">
    <location>
        <begin position="11"/>
        <end position="133"/>
    </location>
</feature>
<dbReference type="GO" id="GO:0046872">
    <property type="term" value="F:metal ion binding"/>
    <property type="evidence" value="ECO:0007669"/>
    <property type="project" value="UniProtKB-KW"/>
</dbReference>
<comment type="cofactor">
    <cofactor evidence="1">
        <name>Zn(2+)</name>
        <dbReference type="ChEBI" id="CHEBI:29105"/>
    </cofactor>
</comment>
<keyword evidence="10" id="KW-1185">Reference proteome</keyword>
<dbReference type="GO" id="GO:0033743">
    <property type="term" value="F:peptide-methionine (R)-S-oxide reductase activity"/>
    <property type="evidence" value="ECO:0007669"/>
    <property type="project" value="UniProtKB-EC"/>
</dbReference>
<keyword evidence="4" id="KW-0479">Metal-binding</keyword>
<gene>
    <name evidence="9" type="primary">msrB</name>
    <name evidence="9" type="ORF">EMQ25_09150</name>
</gene>
<dbReference type="EMBL" id="RZNJ01000003">
    <property type="protein sequence ID" value="RUT31036.1"/>
    <property type="molecule type" value="Genomic_DNA"/>
</dbReference>
<evidence type="ECO:0000313" key="9">
    <source>
        <dbReference type="EMBL" id="RUT31036.1"/>
    </source>
</evidence>
<evidence type="ECO:0000256" key="7">
    <source>
        <dbReference type="ARBA" id="ARBA00048488"/>
    </source>
</evidence>
<dbReference type="GO" id="GO:0030091">
    <property type="term" value="P:protein repair"/>
    <property type="evidence" value="ECO:0007669"/>
    <property type="project" value="InterPro"/>
</dbReference>
<dbReference type="PROSITE" id="PS51790">
    <property type="entry name" value="MSRB"/>
    <property type="match status" value="1"/>
</dbReference>
<dbReference type="RefSeq" id="WP_127188282.1">
    <property type="nucleotide sequence ID" value="NZ_RZNJ01000003.1"/>
</dbReference>
<evidence type="ECO:0000256" key="4">
    <source>
        <dbReference type="ARBA" id="ARBA00022723"/>
    </source>
</evidence>
<dbReference type="InterPro" id="IPR011057">
    <property type="entry name" value="Mss4-like_sf"/>
</dbReference>
<dbReference type="InterPro" id="IPR028427">
    <property type="entry name" value="Met_Sox_Rdtase_MsrB"/>
</dbReference>
<evidence type="ECO:0000256" key="3">
    <source>
        <dbReference type="ARBA" id="ARBA00012499"/>
    </source>
</evidence>
<keyword evidence="6 9" id="KW-0560">Oxidoreductase</keyword>
<organism evidence="9 10">
    <name type="scientific">Arsenicitalea aurantiaca</name>
    <dbReference type="NCBI Taxonomy" id="1783274"/>
    <lineage>
        <taxon>Bacteria</taxon>
        <taxon>Pseudomonadati</taxon>
        <taxon>Pseudomonadota</taxon>
        <taxon>Alphaproteobacteria</taxon>
        <taxon>Hyphomicrobiales</taxon>
        <taxon>Devosiaceae</taxon>
        <taxon>Arsenicitalea</taxon>
    </lineage>
</organism>
<dbReference type="InterPro" id="IPR002579">
    <property type="entry name" value="Met_Sox_Rdtase_MsrB_dom"/>
</dbReference>
<dbReference type="Proteomes" id="UP000281547">
    <property type="component" value="Unassembled WGS sequence"/>
</dbReference>